<feature type="transmembrane region" description="Helical" evidence="1">
    <location>
        <begin position="81"/>
        <end position="102"/>
    </location>
</feature>
<protein>
    <recommendedName>
        <fullName evidence="4">Integron gene cassette protein</fullName>
    </recommendedName>
</protein>
<name>A0ABP7MQJ8_9GAMM</name>
<dbReference type="EMBL" id="BAAAZU010000022">
    <property type="protein sequence ID" value="GAA3928203.1"/>
    <property type="molecule type" value="Genomic_DNA"/>
</dbReference>
<dbReference type="Proteomes" id="UP001501727">
    <property type="component" value="Unassembled WGS sequence"/>
</dbReference>
<keyword evidence="1" id="KW-1133">Transmembrane helix</keyword>
<evidence type="ECO:0000313" key="2">
    <source>
        <dbReference type="EMBL" id="GAA3928203.1"/>
    </source>
</evidence>
<gene>
    <name evidence="2" type="ORF">GCM10022229_22490</name>
</gene>
<keyword evidence="3" id="KW-1185">Reference proteome</keyword>
<comment type="caution">
    <text evidence="2">The sequence shown here is derived from an EMBL/GenBank/DDBJ whole genome shotgun (WGS) entry which is preliminary data.</text>
</comment>
<evidence type="ECO:0000256" key="1">
    <source>
        <dbReference type="SAM" id="Phobius"/>
    </source>
</evidence>
<sequence>MAIVMSLLVAIAVLLAFIAYVRATRFFSTLLAVQPDALDKYQSGPGIPSYGPIAPARFRYLNAKQFASLQDLKLRHQGSQAYFALMAYAVSFVSLLVGALIWTSQGGA</sequence>
<reference evidence="3" key="1">
    <citation type="journal article" date="2019" name="Int. J. Syst. Evol. Microbiol.">
        <title>The Global Catalogue of Microorganisms (GCM) 10K type strain sequencing project: providing services to taxonomists for standard genome sequencing and annotation.</title>
        <authorList>
            <consortium name="The Broad Institute Genomics Platform"/>
            <consortium name="The Broad Institute Genome Sequencing Center for Infectious Disease"/>
            <person name="Wu L."/>
            <person name="Ma J."/>
        </authorList>
    </citation>
    <scope>NUCLEOTIDE SEQUENCE [LARGE SCALE GENOMIC DNA]</scope>
    <source>
        <strain evidence="3">JCM 16916</strain>
    </source>
</reference>
<keyword evidence="1" id="KW-0812">Transmembrane</keyword>
<evidence type="ECO:0000313" key="3">
    <source>
        <dbReference type="Proteomes" id="UP001501727"/>
    </source>
</evidence>
<evidence type="ECO:0008006" key="4">
    <source>
        <dbReference type="Google" id="ProtNLM"/>
    </source>
</evidence>
<keyword evidence="1" id="KW-0472">Membrane</keyword>
<accession>A0ABP7MQJ8</accession>
<proteinExistence type="predicted"/>
<organism evidence="2 3">
    <name type="scientific">Luteimonas lutimaris</name>
    <dbReference type="NCBI Taxonomy" id="698645"/>
    <lineage>
        <taxon>Bacteria</taxon>
        <taxon>Pseudomonadati</taxon>
        <taxon>Pseudomonadota</taxon>
        <taxon>Gammaproteobacteria</taxon>
        <taxon>Lysobacterales</taxon>
        <taxon>Lysobacteraceae</taxon>
        <taxon>Luteimonas</taxon>
    </lineage>
</organism>